<evidence type="ECO:0000313" key="2">
    <source>
        <dbReference type="Proteomes" id="UP000520814"/>
    </source>
</evidence>
<proteinExistence type="predicted"/>
<name>A0A7W9SU48_ARMRO</name>
<keyword evidence="2" id="KW-1185">Reference proteome</keyword>
<comment type="caution">
    <text evidence="1">The sequence shown here is derived from an EMBL/GenBank/DDBJ whole genome shotgun (WGS) entry which is preliminary data.</text>
</comment>
<dbReference type="AlphaFoldDB" id="A0A7W9SU48"/>
<dbReference type="RefSeq" id="WP_184200161.1">
    <property type="nucleotide sequence ID" value="NZ_JACHGW010000003.1"/>
</dbReference>
<evidence type="ECO:0000313" key="1">
    <source>
        <dbReference type="EMBL" id="MBB6052019.1"/>
    </source>
</evidence>
<dbReference type="Proteomes" id="UP000520814">
    <property type="component" value="Unassembled WGS sequence"/>
</dbReference>
<gene>
    <name evidence="1" type="ORF">HNQ39_003829</name>
</gene>
<reference evidence="1 2" key="1">
    <citation type="submission" date="2020-08" db="EMBL/GenBank/DDBJ databases">
        <title>Genomic Encyclopedia of Type Strains, Phase IV (KMG-IV): sequencing the most valuable type-strain genomes for metagenomic binning, comparative biology and taxonomic classification.</title>
        <authorList>
            <person name="Goeker M."/>
        </authorList>
    </citation>
    <scope>NUCLEOTIDE SEQUENCE [LARGE SCALE GENOMIC DNA]</scope>
    <source>
        <strain evidence="1 2">DSM 23562</strain>
    </source>
</reference>
<protein>
    <submittedName>
        <fullName evidence="1">Uncharacterized protein</fullName>
    </submittedName>
</protein>
<accession>A0A7W9SU48</accession>
<dbReference type="Gene3D" id="2.70.98.50">
    <property type="entry name" value="putative glycoside hydrolase family protein from bacillus halodurans"/>
    <property type="match status" value="1"/>
</dbReference>
<dbReference type="EMBL" id="JACHGW010000003">
    <property type="protein sequence ID" value="MBB6052019.1"/>
    <property type="molecule type" value="Genomic_DNA"/>
</dbReference>
<sequence length="151" mass="16856">MFLSARDNVIAFLLTTTDTNSHNSLVELRLTHPEYRTGCGTEVWGAEQQGRLAVAGYLASGEKYQTELRFQADKGAIEAGSAFMEHFPCSEIRGFGSLTGVLALTSNYQRSRCHNVSKVAAQALERGYVALRERHLLAWHRNCQRNFSTDT</sequence>
<organism evidence="1 2">
    <name type="scientific">Armatimonas rosea</name>
    <dbReference type="NCBI Taxonomy" id="685828"/>
    <lineage>
        <taxon>Bacteria</taxon>
        <taxon>Bacillati</taxon>
        <taxon>Armatimonadota</taxon>
        <taxon>Armatimonadia</taxon>
        <taxon>Armatimonadales</taxon>
        <taxon>Armatimonadaceae</taxon>
        <taxon>Armatimonas</taxon>
    </lineage>
</organism>